<dbReference type="GeneID" id="93713142"/>
<dbReference type="InterPro" id="IPR009061">
    <property type="entry name" value="DNA-bd_dom_put_sf"/>
</dbReference>
<sequence>MYTVKEVAKLLDLTEHTVRYYTDKGLVPSLQRDKNNNRLFDQQSINWLRGAKHLKQSGMSVEAIKTYVDLCLEGESTIPQRYEILLEQRDKALAQLEEAKQRAEFMVNKVEHYRDIMNHIVPDNMNPGTWSKNDIQEKAHQN</sequence>
<dbReference type="Pfam" id="PF13411">
    <property type="entry name" value="MerR_1"/>
    <property type="match status" value="1"/>
</dbReference>
<dbReference type="PROSITE" id="PS50937">
    <property type="entry name" value="HTH_MERR_2"/>
    <property type="match status" value="1"/>
</dbReference>
<dbReference type="PANTHER" id="PTHR30204">
    <property type="entry name" value="REDOX-CYCLING DRUG-SENSING TRANSCRIPTIONAL ACTIVATOR SOXR"/>
    <property type="match status" value="1"/>
</dbReference>
<gene>
    <name evidence="4" type="ORF">SAMN02745910_04612</name>
</gene>
<dbReference type="InterPro" id="IPR000551">
    <property type="entry name" value="MerR-type_HTH_dom"/>
</dbReference>
<keyword evidence="2" id="KW-0175">Coiled coil</keyword>
<evidence type="ECO:0000256" key="2">
    <source>
        <dbReference type="SAM" id="Coils"/>
    </source>
</evidence>
<dbReference type="GO" id="GO:0003677">
    <property type="term" value="F:DNA binding"/>
    <property type="evidence" value="ECO:0007669"/>
    <property type="project" value="UniProtKB-KW"/>
</dbReference>
<dbReference type="SUPFAM" id="SSF46955">
    <property type="entry name" value="Putative DNA-binding domain"/>
    <property type="match status" value="1"/>
</dbReference>
<dbReference type="Gene3D" id="1.10.1660.10">
    <property type="match status" value="1"/>
</dbReference>
<feature type="domain" description="HTH merR-type" evidence="3">
    <location>
        <begin position="1"/>
        <end position="70"/>
    </location>
</feature>
<proteinExistence type="predicted"/>
<accession>A0A1I6BZ78</accession>
<dbReference type="EMBL" id="FOXX01000018">
    <property type="protein sequence ID" value="SFQ86248.1"/>
    <property type="molecule type" value="Genomic_DNA"/>
</dbReference>
<evidence type="ECO:0000313" key="4">
    <source>
        <dbReference type="EMBL" id="SFQ86248.1"/>
    </source>
</evidence>
<comment type="caution">
    <text evidence="4">The sequence shown here is derived from an EMBL/GenBank/DDBJ whole genome shotgun (WGS) entry which is preliminary data.</text>
</comment>
<dbReference type="Proteomes" id="UP000182762">
    <property type="component" value="Unassembled WGS sequence"/>
</dbReference>
<reference evidence="4 5" key="1">
    <citation type="submission" date="2016-10" db="EMBL/GenBank/DDBJ databases">
        <authorList>
            <person name="Varghese N."/>
            <person name="Submissions S."/>
        </authorList>
    </citation>
    <scope>NUCLEOTIDE SEQUENCE [LARGE SCALE GENOMIC DNA]</scope>
    <source>
        <strain evidence="4 5">DSM 13796</strain>
    </source>
</reference>
<dbReference type="SMART" id="SM00422">
    <property type="entry name" value="HTH_MERR"/>
    <property type="match status" value="1"/>
</dbReference>
<keyword evidence="1 4" id="KW-0238">DNA-binding</keyword>
<organism evidence="4 5">
    <name type="scientific">Priestia endophytica DSM 13796</name>
    <dbReference type="NCBI Taxonomy" id="1121089"/>
    <lineage>
        <taxon>Bacteria</taxon>
        <taxon>Bacillati</taxon>
        <taxon>Bacillota</taxon>
        <taxon>Bacilli</taxon>
        <taxon>Bacillales</taxon>
        <taxon>Bacillaceae</taxon>
        <taxon>Priestia</taxon>
    </lineage>
</organism>
<protein>
    <submittedName>
        <fullName evidence="4">DNA-binding transcriptional regulator, MerR family</fullName>
    </submittedName>
</protein>
<dbReference type="RefSeq" id="WP_061804961.1">
    <property type="nucleotide sequence ID" value="NZ_FOXX01000018.1"/>
</dbReference>
<dbReference type="CDD" id="cd01109">
    <property type="entry name" value="HTH_YyaN"/>
    <property type="match status" value="1"/>
</dbReference>
<feature type="coiled-coil region" evidence="2">
    <location>
        <begin position="82"/>
        <end position="116"/>
    </location>
</feature>
<dbReference type="InterPro" id="IPR047057">
    <property type="entry name" value="MerR_fam"/>
</dbReference>
<name>A0A1I6BZ78_9BACI</name>
<evidence type="ECO:0000256" key="1">
    <source>
        <dbReference type="ARBA" id="ARBA00023125"/>
    </source>
</evidence>
<dbReference type="PANTHER" id="PTHR30204:SF82">
    <property type="entry name" value="TRANSCRIPTIONAL REGULATOR, MERR FAMILY"/>
    <property type="match status" value="1"/>
</dbReference>
<evidence type="ECO:0000259" key="3">
    <source>
        <dbReference type="PROSITE" id="PS50937"/>
    </source>
</evidence>
<evidence type="ECO:0000313" key="5">
    <source>
        <dbReference type="Proteomes" id="UP000182762"/>
    </source>
</evidence>
<keyword evidence="5" id="KW-1185">Reference proteome</keyword>